<reference evidence="1" key="1">
    <citation type="journal article" date="2023" name="G3 (Bethesda)">
        <title>A reference genome for the long-term kleptoplast-retaining sea slug Elysia crispata morphotype clarki.</title>
        <authorList>
            <person name="Eastman K.E."/>
            <person name="Pendleton A.L."/>
            <person name="Shaikh M.A."/>
            <person name="Suttiyut T."/>
            <person name="Ogas R."/>
            <person name="Tomko P."/>
            <person name="Gavelis G."/>
            <person name="Widhalm J.R."/>
            <person name="Wisecaver J.H."/>
        </authorList>
    </citation>
    <scope>NUCLEOTIDE SEQUENCE</scope>
    <source>
        <strain evidence="1">ECLA1</strain>
    </source>
</reference>
<organism evidence="1 2">
    <name type="scientific">Elysia crispata</name>
    <name type="common">lettuce slug</name>
    <dbReference type="NCBI Taxonomy" id="231223"/>
    <lineage>
        <taxon>Eukaryota</taxon>
        <taxon>Metazoa</taxon>
        <taxon>Spiralia</taxon>
        <taxon>Lophotrochozoa</taxon>
        <taxon>Mollusca</taxon>
        <taxon>Gastropoda</taxon>
        <taxon>Heterobranchia</taxon>
        <taxon>Euthyneura</taxon>
        <taxon>Panpulmonata</taxon>
        <taxon>Sacoglossa</taxon>
        <taxon>Placobranchoidea</taxon>
        <taxon>Plakobranchidae</taxon>
        <taxon>Elysia</taxon>
    </lineage>
</organism>
<evidence type="ECO:0000313" key="2">
    <source>
        <dbReference type="Proteomes" id="UP001283361"/>
    </source>
</evidence>
<dbReference type="EMBL" id="JAWDGP010003288">
    <property type="protein sequence ID" value="KAK3775706.1"/>
    <property type="molecule type" value="Genomic_DNA"/>
</dbReference>
<sequence length="88" mass="10660">MSINTCFLPFRGRRFDTFYCDYFGAARDSFLYFPGRSGHKCGPDLLDLSEEQDLLNFWEEQLFHLLVYRRVFWFPQSLSPHLWLVRSR</sequence>
<proteinExistence type="predicted"/>
<comment type="caution">
    <text evidence="1">The sequence shown here is derived from an EMBL/GenBank/DDBJ whole genome shotgun (WGS) entry which is preliminary data.</text>
</comment>
<dbReference type="AlphaFoldDB" id="A0AAE0ZVN2"/>
<gene>
    <name evidence="1" type="ORF">RRG08_050541</name>
</gene>
<keyword evidence="2" id="KW-1185">Reference proteome</keyword>
<evidence type="ECO:0000313" key="1">
    <source>
        <dbReference type="EMBL" id="KAK3775706.1"/>
    </source>
</evidence>
<name>A0AAE0ZVN2_9GAST</name>
<protein>
    <submittedName>
        <fullName evidence="1">Uncharacterized protein</fullName>
    </submittedName>
</protein>
<dbReference type="Proteomes" id="UP001283361">
    <property type="component" value="Unassembled WGS sequence"/>
</dbReference>
<accession>A0AAE0ZVN2</accession>